<organism evidence="3">
    <name type="scientific">Perkinsus marinus (strain ATCC 50983 / TXsc)</name>
    <dbReference type="NCBI Taxonomy" id="423536"/>
    <lineage>
        <taxon>Eukaryota</taxon>
        <taxon>Sar</taxon>
        <taxon>Alveolata</taxon>
        <taxon>Perkinsozoa</taxon>
        <taxon>Perkinsea</taxon>
        <taxon>Perkinsida</taxon>
        <taxon>Perkinsidae</taxon>
        <taxon>Perkinsus</taxon>
    </lineage>
</organism>
<evidence type="ECO:0000256" key="1">
    <source>
        <dbReference type="SAM" id="MobiDB-lite"/>
    </source>
</evidence>
<dbReference type="AlphaFoldDB" id="C5L061"/>
<dbReference type="Proteomes" id="UP000007800">
    <property type="component" value="Unassembled WGS sequence"/>
</dbReference>
<dbReference type="EMBL" id="GG677981">
    <property type="protein sequence ID" value="EER09919.1"/>
    <property type="molecule type" value="Genomic_DNA"/>
</dbReference>
<proteinExistence type="predicted"/>
<keyword evidence="3" id="KW-1185">Reference proteome</keyword>
<protein>
    <submittedName>
        <fullName evidence="2">Uncharacterized protein</fullName>
    </submittedName>
</protein>
<name>C5L061_PERM5</name>
<reference evidence="2 3" key="1">
    <citation type="submission" date="2008-07" db="EMBL/GenBank/DDBJ databases">
        <authorList>
            <person name="El-Sayed N."/>
            <person name="Caler E."/>
            <person name="Inman J."/>
            <person name="Amedeo P."/>
            <person name="Hass B."/>
            <person name="Wortman J."/>
        </authorList>
    </citation>
    <scope>NUCLEOTIDE SEQUENCE [LARGE SCALE GENOMIC DNA]</scope>
    <source>
        <strain evidence="3">ATCC 50983 / TXsc</strain>
    </source>
</reference>
<evidence type="ECO:0000313" key="2">
    <source>
        <dbReference type="EMBL" id="EER09919.1"/>
    </source>
</evidence>
<dbReference type="GeneID" id="9038028"/>
<accession>C5L061</accession>
<sequence length="248" mass="26250">MSSSSGRLHWPLDSERLYVSSASRLSELIWPRLNEEEGKWAVGSASWVFDGQTPTLPKVYAFSGDLPSASYSALCPSTGQRLAVSDGGSEVKVYEVLPPLSQVLEGQGPSNVDLLGTVPAPREGLRVAALDFAPVRESDLSSDLSTVACGVTTRLMIVWVAEAGQESAKLLQVVPMAFPAVTRMLKASRSLSADVTRSVPSSAPLGPELAGGEEYGAGYEPSPLWSLPEQRFSSGSSFYSLRAPSLGG</sequence>
<evidence type="ECO:0000313" key="3">
    <source>
        <dbReference type="Proteomes" id="UP000007800"/>
    </source>
</evidence>
<feature type="region of interest" description="Disordered" evidence="1">
    <location>
        <begin position="196"/>
        <end position="215"/>
    </location>
</feature>
<dbReference type="InParanoid" id="C5L061"/>
<dbReference type="RefSeq" id="XP_002778124.1">
    <property type="nucleotide sequence ID" value="XM_002778078.1"/>
</dbReference>
<feature type="compositionally biased region" description="Low complexity" evidence="1">
    <location>
        <begin position="203"/>
        <end position="215"/>
    </location>
</feature>
<gene>
    <name evidence="2" type="ORF">Pmar_PMAR018563</name>
</gene>